<dbReference type="Proteomes" id="UP000797356">
    <property type="component" value="Chromosome 1"/>
</dbReference>
<evidence type="ECO:0000256" key="10">
    <source>
        <dbReference type="SAM" id="MobiDB-lite"/>
    </source>
</evidence>
<evidence type="ECO:0000256" key="2">
    <source>
        <dbReference type="ARBA" id="ARBA00009354"/>
    </source>
</evidence>
<reference evidence="14" key="2">
    <citation type="submission" date="2019-07" db="EMBL/GenBank/DDBJ databases">
        <authorList>
            <person name="Yang Y."/>
            <person name="Bocs S."/>
            <person name="Baudouin L."/>
        </authorList>
    </citation>
    <scope>NUCLEOTIDE SEQUENCE</scope>
    <source>
        <tissue evidence="14">Spear leaf of Hainan Tall coconut</tissue>
    </source>
</reference>
<organism evidence="14 15">
    <name type="scientific">Cocos nucifera</name>
    <name type="common">Coconut palm</name>
    <dbReference type="NCBI Taxonomy" id="13894"/>
    <lineage>
        <taxon>Eukaryota</taxon>
        <taxon>Viridiplantae</taxon>
        <taxon>Streptophyta</taxon>
        <taxon>Embryophyta</taxon>
        <taxon>Tracheophyta</taxon>
        <taxon>Spermatophyta</taxon>
        <taxon>Magnoliopsida</taxon>
        <taxon>Liliopsida</taxon>
        <taxon>Arecaceae</taxon>
        <taxon>Arecoideae</taxon>
        <taxon>Cocoseae</taxon>
        <taxon>Attaleinae</taxon>
        <taxon>Cocos</taxon>
    </lineage>
</organism>
<dbReference type="EMBL" id="CM017872">
    <property type="protein sequence ID" value="KAG1326080.1"/>
    <property type="molecule type" value="Genomic_DNA"/>
</dbReference>
<dbReference type="InterPro" id="IPR009401">
    <property type="entry name" value="Med13_C"/>
</dbReference>
<dbReference type="PANTHER" id="PTHR48249:SF3">
    <property type="entry name" value="MEDIATOR OF RNA POLYMERASE II TRANSCRIPTION SUBUNIT 13"/>
    <property type="match status" value="1"/>
</dbReference>
<keyword evidence="11" id="KW-0472">Membrane</keyword>
<evidence type="ECO:0000256" key="11">
    <source>
        <dbReference type="SAM" id="Phobius"/>
    </source>
</evidence>
<evidence type="ECO:0000259" key="13">
    <source>
        <dbReference type="Pfam" id="PF18296"/>
    </source>
</evidence>
<evidence type="ECO:0000256" key="4">
    <source>
        <dbReference type="ARBA" id="ARBA00022491"/>
    </source>
</evidence>
<dbReference type="InterPro" id="IPR041285">
    <property type="entry name" value="MID_MedPIWI"/>
</dbReference>
<feature type="transmembrane region" description="Helical" evidence="11">
    <location>
        <begin position="21"/>
        <end position="43"/>
    </location>
</feature>
<comment type="similarity">
    <text evidence="2 9">Belongs to the Mediator complex subunit 13 family.</text>
</comment>
<dbReference type="GO" id="GO:0016592">
    <property type="term" value="C:mediator complex"/>
    <property type="evidence" value="ECO:0007669"/>
    <property type="project" value="InterPro"/>
</dbReference>
<evidence type="ECO:0000256" key="6">
    <source>
        <dbReference type="ARBA" id="ARBA00023159"/>
    </source>
</evidence>
<keyword evidence="6 9" id="KW-0010">Activator</keyword>
<feature type="region of interest" description="Disordered" evidence="10">
    <location>
        <begin position="811"/>
        <end position="833"/>
    </location>
</feature>
<dbReference type="Pfam" id="PF06333">
    <property type="entry name" value="Med13_C"/>
    <property type="match status" value="1"/>
</dbReference>
<accession>A0A8K0MU42</accession>
<gene>
    <name evidence="14" type="ORF">COCNU_01G000140</name>
</gene>
<dbReference type="InterPro" id="IPR051139">
    <property type="entry name" value="Mediator_complx_sub13"/>
</dbReference>
<evidence type="ECO:0000256" key="5">
    <source>
        <dbReference type="ARBA" id="ARBA00023015"/>
    </source>
</evidence>
<evidence type="ECO:0000256" key="8">
    <source>
        <dbReference type="ARBA" id="ARBA00023242"/>
    </source>
</evidence>
<keyword evidence="4 9" id="KW-0678">Repressor</keyword>
<dbReference type="Pfam" id="PF18296">
    <property type="entry name" value="MID_MedPIWI"/>
    <property type="match status" value="1"/>
</dbReference>
<dbReference type="PANTHER" id="PTHR48249">
    <property type="entry name" value="MEDIATOR OF RNA POLYMERASE II TRANSCRIPTION SUBUNIT 13"/>
    <property type="match status" value="1"/>
</dbReference>
<feature type="domain" description="Mediator complex subunit Med13 C-terminal" evidence="12">
    <location>
        <begin position="1651"/>
        <end position="1747"/>
    </location>
</feature>
<evidence type="ECO:0000256" key="9">
    <source>
        <dbReference type="RuleBase" id="RU364134"/>
    </source>
</evidence>
<proteinExistence type="inferred from homology"/>
<dbReference type="OrthoDB" id="103819at2759"/>
<reference evidence="14" key="1">
    <citation type="journal article" date="2017" name="Gigascience">
        <title>The genome draft of coconut (Cocos nucifera).</title>
        <authorList>
            <person name="Xiao Y."/>
            <person name="Xu P."/>
            <person name="Fan H."/>
            <person name="Baudouin L."/>
            <person name="Xia W."/>
            <person name="Bocs S."/>
            <person name="Xu J."/>
            <person name="Li Q."/>
            <person name="Guo A."/>
            <person name="Zhou L."/>
            <person name="Li J."/>
            <person name="Wu Y."/>
            <person name="Ma Z."/>
            <person name="Armero A."/>
            <person name="Issali A.E."/>
            <person name="Liu N."/>
            <person name="Peng M."/>
            <person name="Yang Y."/>
        </authorList>
    </citation>
    <scope>NUCLEOTIDE SEQUENCE</scope>
    <source>
        <tissue evidence="14">Spear leaf of Hainan Tall coconut</tissue>
    </source>
</reference>
<feature type="region of interest" description="Disordered" evidence="10">
    <location>
        <begin position="1146"/>
        <end position="1166"/>
    </location>
</feature>
<name>A0A8K0MU42_COCNU</name>
<comment type="function">
    <text evidence="9">Component of the Mediator complex, a coactivator involved in regulated transcription of nearly all RNA polymerase II-dependent genes. Mediator functions as a bridge to convey information from gene-specific regulatory proteins to the basal RNA polymerase II transcription machinery. Mediator is recruited to promoters by direct interactions with regulatory proteins and serves as a scaffold for the assembly of a functional preinitiation complex with RNA polymerase II and the general transcription factors.</text>
</comment>
<evidence type="ECO:0000256" key="1">
    <source>
        <dbReference type="ARBA" id="ARBA00004123"/>
    </source>
</evidence>
<comment type="subunit">
    <text evidence="9">Component of the Mediator complex.</text>
</comment>
<evidence type="ECO:0000313" key="15">
    <source>
        <dbReference type="Proteomes" id="UP000797356"/>
    </source>
</evidence>
<feature type="domain" description="MID" evidence="13">
    <location>
        <begin position="1241"/>
        <end position="1488"/>
    </location>
</feature>
<dbReference type="GO" id="GO:0003713">
    <property type="term" value="F:transcription coactivator activity"/>
    <property type="evidence" value="ECO:0007669"/>
    <property type="project" value="TreeGrafter"/>
</dbReference>
<dbReference type="GO" id="GO:0045944">
    <property type="term" value="P:positive regulation of transcription by RNA polymerase II"/>
    <property type="evidence" value="ECO:0007669"/>
    <property type="project" value="TreeGrafter"/>
</dbReference>
<evidence type="ECO:0000256" key="3">
    <source>
        <dbReference type="ARBA" id="ARBA00019618"/>
    </source>
</evidence>
<keyword evidence="11" id="KW-1133">Transmembrane helix</keyword>
<protein>
    <recommendedName>
        <fullName evidence="3 9">Mediator of RNA polymerase II transcription subunit 13</fullName>
    </recommendedName>
</protein>
<evidence type="ECO:0000259" key="12">
    <source>
        <dbReference type="Pfam" id="PF06333"/>
    </source>
</evidence>
<comment type="subcellular location">
    <subcellularLocation>
        <location evidence="1 9">Nucleus</location>
    </subcellularLocation>
</comment>
<keyword evidence="11" id="KW-0812">Transmembrane</keyword>
<comment type="caution">
    <text evidence="14">The sequence shown here is derived from an EMBL/GenBank/DDBJ whole genome shotgun (WGS) entry which is preliminary data.</text>
</comment>
<sequence length="2078" mass="224924">MRDVGGGRKGVGQEAREEKGGVVVAPWMVVSAGVLGGAIGIGVCRERRGALVEGGTEGCGECMRRKEGVGVRSGSTFAERDGEPWRRYEKGELQAISWFQFLPCDSDPNSLPDKSLKADQKDVATHLILSAHLQLQNEGFLSTWTNSFVGPWDPSQGVHNPDEKIKLWLFLPGRHSSIIDTAQSAVSRLRGQFWLNDMTLLKYLPGLSFWGKLVCQHDIGSQIILMLFLNYALRAQPTFEFIFSATEEAIYVHAIISAKHIRGLCSDDIERISNNGSFCSTHEGLPVIVGPNGMRGRLTGCCPSDLVKQVYISKSKVSNGFTVGMPFPGAQSSGCQLRGQSCYVEVTLGCPSTCSDKVLESNSNQSNNAIRPHTEEYHFSSVGKGQQKQGTIDQLPILERTFIYPADAVVIPMVHRAFARSSVKRFWLQNWVGISAFEMWPIWNFLGSFRIEQCFAFGNTSSGGPLDGLGGEFSSLRLQKQYNSSSNSITSSISSVSGTSSDSEHAVAAGAGDLEADADSLTCRHSGLSSNDQFENDGHKMVSKRARTGTTETAGQAGAVVSASIQDAYNTEYSVAEANNSAAAGAANVQVGSRWDWDDDDRGIGMDIQTLLSEFGDFGDFFENDVLAFGEPPGTAESQALIFPTSDCGDISGSPMGGMEVSHQKLSPVGLASFEGINHQSIALTEDTRNQSTEFTKDARSSVLGTHFSAPSTGKFDHLTRAEAMMTFAPEYAAVEMPVSELPASIFKNPYFPRSRKVESSHSSSVAYVYNAAPPSRIMTSEEKPEMSAKLKLGSMGHGGNSSFQSSKLYTHVQSGTKKTNKRSVNDDVPSREAEAPFSVSGISSLSTVPTLRRKNDNMLETAHFLLSLKTVLATELESIMFQAAMCRIRHTLLSLSNKVPIGLRSAISDLVQSDTGTKSDIMTCKYEIKKKDSIPVRIAGDSDGGMHDGPVTAQVGVWRSVGAPKGTKSSITRNSENSSSLLLGTLHDENFNVYGQRQPLQDLLDAMALLVQQSTSFVDVSLDTDDGDGSYCWLALQEQRSRGFSCGPSMVHAGCGGLLATCHSVDIAGIDLLDPLSADIQASSVISLLQSDIKLALKSAFGNLDGPLSAIDWCRGRGQSGDSKATGDGYSFQCTVSEAKDSSSTVTLAGEPISPPQSTGGSSCIREGARIDESSQRRSSQEICNSESEQQKGYCRFRPTPTILPLPAIRVGYQDDWLDMPAKNLQFWEKGPLEPYASPKPIVFYALCPDIDLLTSAAADFFQQLGTISAILANQFRVSPVYEACKLGTHSPQIGGQMDPSSARYLPSGLVLVDCPQQMKIASNHTTAISSIRDYFLALSKGWNVKNFIKSLTKVIKELKLAPNLSVNQKEGSSGPCTVVYVVCPFPEPRAVLQTLIECASALGSVVLSPDKDRRSLLQSHVARALNCTAAADEALASNVVMLSGFSIPKLVLQIVTVESLLRINRPTNELAILKDIAFTVYNKARRIAWAAPASDMLQSSAASGRSQSTLMHVTSPIPGLWKDCHAPRLSGATLAREAELDSALRPGTWDNSWQTSRGAGLTCEPNRPVDLCGQDDTRYMFEPLFILAEPSSVEHGTPSTVFGSAVSEASSLKSVIDDSGMYMQSSSSGVNADIGTTSLLDGSEHDCKATGLHCCYGWTEDWRWLVCIWTDSRGELLDSYIFPFGGISSRQDTKVLQSLFVQILQQGCQILSCSSTDSATVKPRDMIITRFGCFFELECQEWQKAIYSVGGNEVKKWPLQLRRSMPDGIPSTTNGTSLQQQELGLIQDRNLLSSPSPSLYSPHSKSSFIKGGLAQSSTKKQLLAGQTGVDSPRGLLQWVQSISLIGVSIDHSLHLIFQADMSFTGGGSQSISSSSLSGYLEGFTPVKSLGSMQESYLLIPSPSLRYLPPTPLQLPTCLTSESPPLAHLLHSKGSAIPLATGYVVSKAVSAMRKDPAELTKEDWPSILAVSLVDHYGRNNNSIQEKMVRGAGSIHVGKQGRSLTPEAINRDCETETHLVLESVAAELHSLSWMTASPVYLERRTALPFHCDMLLRLRRLLHHADKEFSRPPEKTQQA</sequence>
<evidence type="ECO:0000256" key="7">
    <source>
        <dbReference type="ARBA" id="ARBA00023163"/>
    </source>
</evidence>
<keyword evidence="15" id="KW-1185">Reference proteome</keyword>
<evidence type="ECO:0000313" key="14">
    <source>
        <dbReference type="EMBL" id="KAG1326080.1"/>
    </source>
</evidence>
<keyword evidence="7 9" id="KW-0804">Transcription</keyword>
<keyword evidence="8 9" id="KW-0539">Nucleus</keyword>
<feature type="compositionally biased region" description="Basic and acidic residues" evidence="10">
    <location>
        <begin position="824"/>
        <end position="833"/>
    </location>
</feature>
<keyword evidence="5 9" id="KW-0805">Transcription regulation</keyword>